<keyword evidence="2" id="KW-1185">Reference proteome</keyword>
<accession>A0ACC1SMX6</accession>
<evidence type="ECO:0000313" key="1">
    <source>
        <dbReference type="EMBL" id="KAJ3543085.1"/>
    </source>
</evidence>
<proteinExistence type="predicted"/>
<sequence>MRFSLTLLPALAAVSYGWMMSSFETDEGCHVDNGRYRLMESTENPSTGCQRFGGSNEHMTCSQYEDGAPWVPLTAALPSGTPDQWPMFYTDSTCGEEWKNTQDADDFCFDLGLGPKSFICKADD</sequence>
<comment type="caution">
    <text evidence="1">The sequence shown here is derived from an EMBL/GenBank/DDBJ whole genome shotgun (WGS) entry which is preliminary data.</text>
</comment>
<protein>
    <submittedName>
        <fullName evidence="1">Uncharacterized protein</fullName>
    </submittedName>
</protein>
<gene>
    <name evidence="1" type="ORF">NM208_g3758</name>
</gene>
<organism evidence="1 2">
    <name type="scientific">Fusarium decemcellulare</name>
    <dbReference type="NCBI Taxonomy" id="57161"/>
    <lineage>
        <taxon>Eukaryota</taxon>
        <taxon>Fungi</taxon>
        <taxon>Dikarya</taxon>
        <taxon>Ascomycota</taxon>
        <taxon>Pezizomycotina</taxon>
        <taxon>Sordariomycetes</taxon>
        <taxon>Hypocreomycetidae</taxon>
        <taxon>Hypocreales</taxon>
        <taxon>Nectriaceae</taxon>
        <taxon>Fusarium</taxon>
        <taxon>Fusarium decemcellulare species complex</taxon>
    </lineage>
</organism>
<reference evidence="1" key="1">
    <citation type="submission" date="2022-08" db="EMBL/GenBank/DDBJ databases">
        <title>Genome Sequence of Fusarium decemcellulare.</title>
        <authorList>
            <person name="Buettner E."/>
        </authorList>
    </citation>
    <scope>NUCLEOTIDE SEQUENCE</scope>
    <source>
        <strain evidence="1">Babe19</strain>
    </source>
</reference>
<dbReference type="EMBL" id="JANRMS010000261">
    <property type="protein sequence ID" value="KAJ3543085.1"/>
    <property type="molecule type" value="Genomic_DNA"/>
</dbReference>
<dbReference type="Proteomes" id="UP001148629">
    <property type="component" value="Unassembled WGS sequence"/>
</dbReference>
<evidence type="ECO:0000313" key="2">
    <source>
        <dbReference type="Proteomes" id="UP001148629"/>
    </source>
</evidence>
<name>A0ACC1SMX6_9HYPO</name>